<gene>
    <name evidence="2" type="ORF">NCTC12967_00377</name>
</gene>
<keyword evidence="3" id="KW-1185">Reference proteome</keyword>
<dbReference type="AlphaFoldDB" id="A0A448MVD6"/>
<name>A0A448MVD6_9ACTN</name>
<dbReference type="PROSITE" id="PS51819">
    <property type="entry name" value="VOC"/>
    <property type="match status" value="1"/>
</dbReference>
<protein>
    <submittedName>
        <fullName evidence="2">Glyoxalase-like domain</fullName>
    </submittedName>
</protein>
<sequence>MISIATITIKTTKPRAVAAFWRDLLGYEVAPNLTDSVLLEGNGPSLLIQPATRQAAPGAIHLDLRPDDQGDAVAAALALGASHADIGQTGQEGWVVLADPAGNLFCVLEGRAAHAARMTGRTPTPTPVCGHDEG</sequence>
<dbReference type="EMBL" id="LR134406">
    <property type="protein sequence ID" value="VEH69113.1"/>
    <property type="molecule type" value="Genomic_DNA"/>
</dbReference>
<dbReference type="SUPFAM" id="SSF54593">
    <property type="entry name" value="Glyoxalase/Bleomycin resistance protein/Dihydroxybiphenyl dioxygenase"/>
    <property type="match status" value="1"/>
</dbReference>
<dbReference type="GeneID" id="71769719"/>
<dbReference type="InterPro" id="IPR041581">
    <property type="entry name" value="Glyoxalase_6"/>
</dbReference>
<dbReference type="Pfam" id="PF18029">
    <property type="entry name" value="Glyoxalase_6"/>
    <property type="match status" value="1"/>
</dbReference>
<dbReference type="InterPro" id="IPR037523">
    <property type="entry name" value="VOC_core"/>
</dbReference>
<evidence type="ECO:0000313" key="2">
    <source>
        <dbReference type="EMBL" id="VEH69113.1"/>
    </source>
</evidence>
<dbReference type="PANTHER" id="PTHR35908">
    <property type="entry name" value="HYPOTHETICAL FUSION PROTEIN"/>
    <property type="match status" value="1"/>
</dbReference>
<evidence type="ECO:0000259" key="1">
    <source>
        <dbReference type="PROSITE" id="PS51819"/>
    </source>
</evidence>
<evidence type="ECO:0000313" key="3">
    <source>
        <dbReference type="Proteomes" id="UP000273044"/>
    </source>
</evidence>
<reference evidence="2 3" key="1">
    <citation type="submission" date="2018-12" db="EMBL/GenBank/DDBJ databases">
        <authorList>
            <consortium name="Pathogen Informatics"/>
        </authorList>
    </citation>
    <scope>NUCLEOTIDE SEQUENCE [LARGE SCALE GENOMIC DNA]</scope>
    <source>
        <strain evidence="2 3">NCTC12967</strain>
    </source>
</reference>
<dbReference type="CDD" id="cd06587">
    <property type="entry name" value="VOC"/>
    <property type="match status" value="1"/>
</dbReference>
<feature type="domain" description="VOC" evidence="1">
    <location>
        <begin position="3"/>
        <end position="110"/>
    </location>
</feature>
<dbReference type="InterPro" id="IPR029068">
    <property type="entry name" value="Glyas_Bleomycin-R_OHBP_Dase"/>
</dbReference>
<organism evidence="2 3">
    <name type="scientific">Arachnia propionica</name>
    <dbReference type="NCBI Taxonomy" id="1750"/>
    <lineage>
        <taxon>Bacteria</taxon>
        <taxon>Bacillati</taxon>
        <taxon>Actinomycetota</taxon>
        <taxon>Actinomycetes</taxon>
        <taxon>Propionibacteriales</taxon>
        <taxon>Propionibacteriaceae</taxon>
        <taxon>Arachnia</taxon>
    </lineage>
</organism>
<dbReference type="Proteomes" id="UP000273044">
    <property type="component" value="Chromosome"/>
</dbReference>
<dbReference type="PANTHER" id="PTHR35908:SF1">
    <property type="entry name" value="CONSERVED PROTEIN"/>
    <property type="match status" value="1"/>
</dbReference>
<dbReference type="RefSeq" id="WP_061787233.1">
    <property type="nucleotide sequence ID" value="NZ_CAJZDL010000154.1"/>
</dbReference>
<dbReference type="Gene3D" id="3.10.180.10">
    <property type="entry name" value="2,3-Dihydroxybiphenyl 1,2-Dioxygenase, domain 1"/>
    <property type="match status" value="1"/>
</dbReference>
<proteinExistence type="predicted"/>
<accession>A0A448MVD6</accession>